<dbReference type="InterPro" id="IPR025874">
    <property type="entry name" value="DZR"/>
</dbReference>
<evidence type="ECO:0000313" key="10">
    <source>
        <dbReference type="Proteomes" id="UP000564425"/>
    </source>
</evidence>
<dbReference type="RefSeq" id="WP_011171205.1">
    <property type="nucleotide sequence ID" value="NZ_BAAABJ010000001.1"/>
</dbReference>
<dbReference type="GO" id="GO:0003746">
    <property type="term" value="F:translation elongation factor activity"/>
    <property type="evidence" value="ECO:0007669"/>
    <property type="project" value="UniProtKB-KW"/>
</dbReference>
<evidence type="ECO:0000313" key="2">
    <source>
        <dbReference type="EMBL" id="AVB76955.1"/>
    </source>
</evidence>
<reference evidence="9" key="1">
    <citation type="journal article" date="2018" name="Genome Announc.">
        <title>Complete Genome Sequence of the Methanococcus maripaludis Type Strain JJ (DSM 2067), a Model for Selenoprotein Synthesis in Archaea.</title>
        <authorList>
            <person name="Poehlein A."/>
            <person name="Heym D."/>
            <person name="Quitzke V."/>
            <person name="Fersch J."/>
            <person name="Daniel R."/>
            <person name="Rother M."/>
        </authorList>
    </citation>
    <scope>NUCLEOTIDE SEQUENCE [LARGE SCALE GENOMIC DNA]</scope>
    <source>
        <strain evidence="9">DSM 2067</strain>
    </source>
</reference>
<organism evidence="2 9">
    <name type="scientific">Methanococcus maripaludis</name>
    <name type="common">Methanococcus deltae</name>
    <dbReference type="NCBI Taxonomy" id="39152"/>
    <lineage>
        <taxon>Archaea</taxon>
        <taxon>Methanobacteriati</taxon>
        <taxon>Methanobacteriota</taxon>
        <taxon>Methanomada group</taxon>
        <taxon>Methanococci</taxon>
        <taxon>Methanococcales</taxon>
        <taxon>Methanococcaceae</taxon>
        <taxon>Methanococcus</taxon>
    </lineage>
</organism>
<dbReference type="Proteomes" id="UP000584706">
    <property type="component" value="Unassembled WGS sequence"/>
</dbReference>
<feature type="domain" description="DZANK-type" evidence="1">
    <location>
        <begin position="101"/>
        <end position="151"/>
    </location>
</feature>
<dbReference type="OMA" id="PYCGYRL"/>
<dbReference type="EMBL" id="CP026606">
    <property type="protein sequence ID" value="AVB76955.1"/>
    <property type="molecule type" value="Genomic_DNA"/>
</dbReference>
<evidence type="ECO:0000313" key="13">
    <source>
        <dbReference type="Proteomes" id="UP000590564"/>
    </source>
</evidence>
<gene>
    <name evidence="7" type="ORF">HNP85_000971</name>
    <name evidence="3" type="ORF">HNP86_000467</name>
    <name evidence="4" type="ORF">HNP94_000467</name>
    <name evidence="6" type="ORF">HNP96_000550</name>
    <name evidence="5" type="ORF">HNP97_000500</name>
    <name evidence="8" type="ORF">J2745_001841</name>
    <name evidence="2" type="ORF">MMJJ_15840</name>
</gene>
<evidence type="ECO:0000259" key="1">
    <source>
        <dbReference type="Pfam" id="PF12773"/>
    </source>
</evidence>
<dbReference type="KEGG" id="mmad:MMJJ_15840"/>
<accession>A0A2L1CC71</accession>
<evidence type="ECO:0000313" key="8">
    <source>
        <dbReference type="EMBL" id="MBP2220333.1"/>
    </source>
</evidence>
<dbReference type="EMBL" id="JACHIQ010000001">
    <property type="protein sequence ID" value="MBB6067010.1"/>
    <property type="molecule type" value="Genomic_DNA"/>
</dbReference>
<dbReference type="InterPro" id="IPR053281">
    <property type="entry name" value="Double_zinc_ribbon"/>
</dbReference>
<evidence type="ECO:0000313" key="7">
    <source>
        <dbReference type="EMBL" id="MBM7409299.1"/>
    </source>
</evidence>
<reference evidence="10 11" key="3">
    <citation type="submission" date="2020-07" db="EMBL/GenBank/DDBJ databases">
        <title>Genomic Encyclopedia of Type Strains, Phase IV (KMG-V): Genome sequencing to study the core and pangenomes of soil and plant-associated prokaryotes.</title>
        <authorList>
            <person name="Whitman W."/>
        </authorList>
    </citation>
    <scope>NUCLEOTIDE SEQUENCE [LARGE SCALE GENOMIC DNA]</scope>
    <source>
        <strain evidence="3 10">A1</strain>
        <strain evidence="4 11">C13</strain>
        <strain evidence="6 13">D1</strain>
        <strain evidence="5 12">DSM 7078</strain>
        <strain evidence="7">RC</strain>
    </source>
</reference>
<proteinExistence type="predicted"/>
<dbReference type="EMBL" id="JACDUH010000001">
    <property type="protein sequence ID" value="MBA2850336.1"/>
    <property type="molecule type" value="Genomic_DNA"/>
</dbReference>
<keyword evidence="3" id="KW-0251">Elongation factor</keyword>
<dbReference type="EMBL" id="JACDUO010000001">
    <property type="protein sequence ID" value="MBA2863467.1"/>
    <property type="molecule type" value="Genomic_DNA"/>
</dbReference>
<dbReference type="Proteomes" id="UP000742560">
    <property type="component" value="Unassembled WGS sequence"/>
</dbReference>
<dbReference type="Proteomes" id="UP000239462">
    <property type="component" value="Chromosome"/>
</dbReference>
<dbReference type="Proteomes" id="UP000564425">
    <property type="component" value="Unassembled WGS sequence"/>
</dbReference>
<evidence type="ECO:0000313" key="11">
    <source>
        <dbReference type="Proteomes" id="UP000567099"/>
    </source>
</evidence>
<dbReference type="Proteomes" id="UP000590564">
    <property type="component" value="Unassembled WGS sequence"/>
</dbReference>
<dbReference type="PANTHER" id="PTHR36718">
    <property type="entry name" value="OS05G0435400 PROTEIN"/>
    <property type="match status" value="1"/>
</dbReference>
<evidence type="ECO:0000313" key="5">
    <source>
        <dbReference type="EMBL" id="MBB6067010.1"/>
    </source>
</evidence>
<keyword evidence="3" id="KW-0648">Protein biosynthesis</keyword>
<dbReference type="EMBL" id="JACHED010000001">
    <property type="protein sequence ID" value="MBB6496529.1"/>
    <property type="molecule type" value="Genomic_DNA"/>
</dbReference>
<reference evidence="2" key="2">
    <citation type="submission" date="2018-02" db="EMBL/GenBank/DDBJ databases">
        <title>Complete genome sequence of the Methanococcus maripaludis type strain JJ (DSM 2067), a model for selenoprotein synthesis in Archaea.</title>
        <authorList>
            <person name="Poehlein A."/>
            <person name="Heym D."/>
            <person name="Quitzke V."/>
            <person name="Fersch J."/>
            <person name="Daniel R."/>
            <person name="Rother M."/>
        </authorList>
    </citation>
    <scope>NUCLEOTIDE SEQUENCE [LARGE SCALE GENOMIC DNA]</scope>
    <source>
        <strain evidence="2">DSM 2067</strain>
    </source>
</reference>
<dbReference type="PANTHER" id="PTHR36718:SF1">
    <property type="entry name" value="DOUBLE ZINC RIBBON PROTEIN MJ0416"/>
    <property type="match status" value="1"/>
</dbReference>
<dbReference type="GeneID" id="10982834"/>
<evidence type="ECO:0000313" key="4">
    <source>
        <dbReference type="EMBL" id="MBA2863467.1"/>
    </source>
</evidence>
<reference evidence="8" key="4">
    <citation type="submission" date="2021-03" db="EMBL/GenBank/DDBJ databases">
        <title>Genomic Encyclopedia of Type Strains, Phase IV (KMG-IV): sequencing the most valuable type-strain genomes for metagenomic binning, comparative biology and taxonomic classification.</title>
        <authorList>
            <person name="Goeker M."/>
        </authorList>
    </citation>
    <scope>NUCLEOTIDE SEQUENCE</scope>
    <source>
        <strain evidence="8">DSM 2771</strain>
    </source>
</reference>
<evidence type="ECO:0000313" key="6">
    <source>
        <dbReference type="EMBL" id="MBB6496529.1"/>
    </source>
</evidence>
<sequence>MVTIVPINEEERASIINGLKSSVPATKLITLKKIVDLTVLRPESLQYMEMTDKMAIQRIVSGIERIMEYDIDEVLKREASIALEKLKVTLGSKFVQNLFYCQNCNGVVDIGWENCANCGASLAEMEFAETKPCPNCNKHTSENWNNCAHCGFQLIKEEDKIQKCSGCKREVDPTWMVCPYCGTRLKVSKK</sequence>
<dbReference type="EMBL" id="JAGINF010000009">
    <property type="protein sequence ID" value="MBP2220333.1"/>
    <property type="molecule type" value="Genomic_DNA"/>
</dbReference>
<evidence type="ECO:0000313" key="9">
    <source>
        <dbReference type="Proteomes" id="UP000239462"/>
    </source>
</evidence>
<dbReference type="EMBL" id="JAFBBC010000001">
    <property type="protein sequence ID" value="MBM7409299.1"/>
    <property type="molecule type" value="Genomic_DNA"/>
</dbReference>
<evidence type="ECO:0000313" key="12">
    <source>
        <dbReference type="Proteomes" id="UP000584706"/>
    </source>
</evidence>
<dbReference type="Proteomes" id="UP000722095">
    <property type="component" value="Unassembled WGS sequence"/>
</dbReference>
<dbReference type="Proteomes" id="UP000567099">
    <property type="component" value="Unassembled WGS sequence"/>
</dbReference>
<dbReference type="Pfam" id="PF12773">
    <property type="entry name" value="DZR"/>
    <property type="match status" value="1"/>
</dbReference>
<evidence type="ECO:0000313" key="3">
    <source>
        <dbReference type="EMBL" id="MBA2850336.1"/>
    </source>
</evidence>
<protein>
    <submittedName>
        <fullName evidence="2">Double zinc ribbon</fullName>
    </submittedName>
    <submittedName>
        <fullName evidence="3">RNA polymerase subunit RPABC4/transcription elongation factor Spt4</fullName>
    </submittedName>
</protein>
<dbReference type="AlphaFoldDB" id="A0A2L1CC71"/>
<name>A0A2L1CC71_METMI</name>